<name>A0A7C7D7M4_9FIRM</name>
<dbReference type="InterPro" id="IPR049940">
    <property type="entry name" value="GluQ/Sye"/>
</dbReference>
<dbReference type="PRINTS" id="PR00987">
    <property type="entry name" value="TRNASYNTHGLU"/>
</dbReference>
<dbReference type="InterPro" id="IPR014729">
    <property type="entry name" value="Rossmann-like_a/b/a_fold"/>
</dbReference>
<dbReference type="HAMAP" id="MF_00022">
    <property type="entry name" value="Glu_tRNA_synth_type1"/>
    <property type="match status" value="1"/>
</dbReference>
<dbReference type="GO" id="GO:0000049">
    <property type="term" value="F:tRNA binding"/>
    <property type="evidence" value="ECO:0007669"/>
    <property type="project" value="InterPro"/>
</dbReference>
<dbReference type="InterPro" id="IPR008925">
    <property type="entry name" value="aa_tRNA-synth_I_cd-bd_sf"/>
</dbReference>
<evidence type="ECO:0000259" key="13">
    <source>
        <dbReference type="Pfam" id="PF19269"/>
    </source>
</evidence>
<dbReference type="PROSITE" id="PS00178">
    <property type="entry name" value="AA_TRNA_LIGASE_I"/>
    <property type="match status" value="1"/>
</dbReference>
<feature type="domain" description="Glutamyl/glutaminyl-tRNA synthetase class Ib catalytic" evidence="12">
    <location>
        <begin position="2"/>
        <end position="317"/>
    </location>
</feature>
<feature type="short sequence motif" description="'HIGH' region" evidence="11">
    <location>
        <begin position="8"/>
        <end position="18"/>
    </location>
</feature>
<feature type="binding site" evidence="11">
    <location>
        <position position="107"/>
    </location>
    <ligand>
        <name>Zn(2+)</name>
        <dbReference type="ChEBI" id="CHEBI:29105"/>
    </ligand>
</feature>
<comment type="similarity">
    <text evidence="2 11">Belongs to the class-I aminoacyl-tRNA synthetase family. Glutamate--tRNA ligase type 1 subfamily.</text>
</comment>
<keyword evidence="11" id="KW-0479">Metal-binding</keyword>
<evidence type="ECO:0000313" key="14">
    <source>
        <dbReference type="EMBL" id="HHY25637.1"/>
    </source>
</evidence>
<evidence type="ECO:0000256" key="2">
    <source>
        <dbReference type="ARBA" id="ARBA00007894"/>
    </source>
</evidence>
<dbReference type="FunFam" id="1.10.10.350:FF:000002">
    <property type="entry name" value="Glutamate--tRNA ligase"/>
    <property type="match status" value="1"/>
</dbReference>
<keyword evidence="9 11" id="KW-0030">Aminoacyl-tRNA synthetase</keyword>
<comment type="catalytic activity">
    <reaction evidence="10 11">
        <text>tRNA(Glu) + L-glutamate + ATP = L-glutamyl-tRNA(Glu) + AMP + diphosphate</text>
        <dbReference type="Rhea" id="RHEA:23540"/>
        <dbReference type="Rhea" id="RHEA-COMP:9663"/>
        <dbReference type="Rhea" id="RHEA-COMP:9680"/>
        <dbReference type="ChEBI" id="CHEBI:29985"/>
        <dbReference type="ChEBI" id="CHEBI:30616"/>
        <dbReference type="ChEBI" id="CHEBI:33019"/>
        <dbReference type="ChEBI" id="CHEBI:78442"/>
        <dbReference type="ChEBI" id="CHEBI:78520"/>
        <dbReference type="ChEBI" id="CHEBI:456215"/>
        <dbReference type="EC" id="6.1.1.17"/>
    </reaction>
</comment>
<dbReference type="GO" id="GO:0005829">
    <property type="term" value="C:cytosol"/>
    <property type="evidence" value="ECO:0007669"/>
    <property type="project" value="TreeGrafter"/>
</dbReference>
<dbReference type="Gene3D" id="1.10.10.350">
    <property type="match status" value="1"/>
</dbReference>
<dbReference type="InterPro" id="IPR033910">
    <property type="entry name" value="GluRS_core"/>
</dbReference>
<feature type="binding site" evidence="11">
    <location>
        <position position="105"/>
    </location>
    <ligand>
        <name>Zn(2+)</name>
        <dbReference type="ChEBI" id="CHEBI:29105"/>
    </ligand>
</feature>
<dbReference type="GO" id="GO:0006424">
    <property type="term" value="P:glutamyl-tRNA aminoacylation"/>
    <property type="evidence" value="ECO:0007669"/>
    <property type="project" value="UniProtKB-UniRule"/>
</dbReference>
<dbReference type="InterPro" id="IPR020751">
    <property type="entry name" value="aa-tRNA-synth_I_codon-bd_sub2"/>
</dbReference>
<sequence length="492" mass="55510">MLKVRFAPSPTGPLHIGGARSALFNYLLARKENGVFIVRSEDTDLERSSRESEHNILEALRWLNIQWDEGIEVGGDNGPYRQTERLALYQEYTDKLLASGDAYYCYCSEEELEQERQDLIAKGDTPRYLGKCRHLSEEERKKYEEEGRKPVVRFRVPEGRQIVINDRVRGEVIFDSDGIGDYVIVKSDGIPTYNFAVVVDDTTMNVTHVIRGEEHLSNTPRQVLIYQALGLPTPEFAHISLILNTEGRKMSKRDGDTAVIDYQVKGYLPEAVVNFIALMGWSPAGEEEFFTLEEMIQAFSLDRVSKSPAVFDLNKLNYMNAHYIKKADPDRLTDLAVPYLQEMGAISQGTLSEGDRAWVTHYVQAIINHLSYMAQVKDFVHYVRGGEVPAPEGEALEILQGEQVPAVLDLFVEKLKGLDAISVDKVKPLFKQITKEMKLGGKQVFMPIRVALTGQMHGPELYDIVPLLGLDNVLSRLEGTKAFLADSRKQHG</sequence>
<comment type="subunit">
    <text evidence="3 11">Monomer.</text>
</comment>
<dbReference type="GO" id="GO:0004818">
    <property type="term" value="F:glutamate-tRNA ligase activity"/>
    <property type="evidence" value="ECO:0007669"/>
    <property type="project" value="UniProtKB-UniRule"/>
</dbReference>
<feature type="binding site" evidence="11">
    <location>
        <position position="252"/>
    </location>
    <ligand>
        <name>ATP</name>
        <dbReference type="ChEBI" id="CHEBI:30616"/>
    </ligand>
</feature>
<keyword evidence="8 11" id="KW-0648">Protein biosynthesis</keyword>
<dbReference type="Pfam" id="PF19269">
    <property type="entry name" value="Anticodon_2"/>
    <property type="match status" value="1"/>
</dbReference>
<dbReference type="Pfam" id="PF00749">
    <property type="entry name" value="tRNA-synt_1c"/>
    <property type="match status" value="1"/>
</dbReference>
<keyword evidence="6 11" id="KW-0547">Nucleotide-binding</keyword>
<comment type="cofactor">
    <cofactor evidence="11">
        <name>Zn(2+)</name>
        <dbReference type="ChEBI" id="CHEBI:29105"/>
    </cofactor>
    <text evidence="11">Binds 1 zinc ion per subunit.</text>
</comment>
<dbReference type="Proteomes" id="UP000553059">
    <property type="component" value="Unassembled WGS sequence"/>
</dbReference>
<dbReference type="InterPro" id="IPR004527">
    <property type="entry name" value="Glu-tRNA-ligase_bac/mito"/>
</dbReference>
<reference evidence="14 15" key="1">
    <citation type="journal article" date="2020" name="Biotechnol. Biofuels">
        <title>New insights from the biogas microbiome by comprehensive genome-resolved metagenomics of nearly 1600 species originating from multiple anaerobic digesters.</title>
        <authorList>
            <person name="Campanaro S."/>
            <person name="Treu L."/>
            <person name="Rodriguez-R L.M."/>
            <person name="Kovalovszki A."/>
            <person name="Ziels R.M."/>
            <person name="Maus I."/>
            <person name="Zhu X."/>
            <person name="Kougias P.G."/>
            <person name="Basile A."/>
            <person name="Luo G."/>
            <person name="Schluter A."/>
            <person name="Konstantinidis K.T."/>
            <person name="Angelidaki I."/>
        </authorList>
    </citation>
    <scope>NUCLEOTIDE SEQUENCE [LARGE SCALE GENOMIC DNA]</scope>
    <source>
        <strain evidence="14">AS05jafATM_4</strain>
    </source>
</reference>
<feature type="binding site" evidence="11">
    <location>
        <position position="134"/>
    </location>
    <ligand>
        <name>Zn(2+)</name>
        <dbReference type="ChEBI" id="CHEBI:29105"/>
    </ligand>
</feature>
<proteinExistence type="inferred from homology"/>
<keyword evidence="7 11" id="KW-0067">ATP-binding</keyword>
<feature type="short sequence motif" description="'KMSKS' region" evidence="11">
    <location>
        <begin position="249"/>
        <end position="253"/>
    </location>
</feature>
<comment type="function">
    <text evidence="11">Catalyzes the attachment of glutamate to tRNA(Glu) in a two-step reaction: glutamate is first activated by ATP to form Glu-AMP and then transferred to the acceptor end of tRNA(Glu).</text>
</comment>
<dbReference type="InterPro" id="IPR000924">
    <property type="entry name" value="Glu/Gln-tRNA-synth"/>
</dbReference>
<feature type="binding site" evidence="11">
    <location>
        <position position="132"/>
    </location>
    <ligand>
        <name>Zn(2+)</name>
        <dbReference type="ChEBI" id="CHEBI:29105"/>
    </ligand>
</feature>
<evidence type="ECO:0000259" key="12">
    <source>
        <dbReference type="Pfam" id="PF00749"/>
    </source>
</evidence>
<dbReference type="FunFam" id="3.40.50.620:FF:000007">
    <property type="entry name" value="Glutamate--tRNA ligase"/>
    <property type="match status" value="1"/>
</dbReference>
<accession>A0A7C7D7M4</accession>
<comment type="caution">
    <text evidence="14">The sequence shown here is derived from an EMBL/GenBank/DDBJ whole genome shotgun (WGS) entry which is preliminary data.</text>
</comment>
<dbReference type="SUPFAM" id="SSF48163">
    <property type="entry name" value="An anticodon-binding domain of class I aminoacyl-tRNA synthetases"/>
    <property type="match status" value="1"/>
</dbReference>
<evidence type="ECO:0000256" key="6">
    <source>
        <dbReference type="ARBA" id="ARBA00022741"/>
    </source>
</evidence>
<gene>
    <name evidence="11" type="primary">gltX</name>
    <name evidence="14" type="ORF">GX523_02575</name>
</gene>
<evidence type="ECO:0000256" key="3">
    <source>
        <dbReference type="ARBA" id="ARBA00011245"/>
    </source>
</evidence>
<feature type="domain" description="Aminoacyl-tRNA synthetase class I anticodon-binding" evidence="13">
    <location>
        <begin position="331"/>
        <end position="478"/>
    </location>
</feature>
<dbReference type="InterPro" id="IPR045462">
    <property type="entry name" value="aa-tRNA-synth_I_cd-bd"/>
</dbReference>
<dbReference type="GO" id="GO:0005524">
    <property type="term" value="F:ATP binding"/>
    <property type="evidence" value="ECO:0007669"/>
    <property type="project" value="UniProtKB-UniRule"/>
</dbReference>
<dbReference type="PANTHER" id="PTHR43311:SF2">
    <property type="entry name" value="GLUTAMATE--TRNA LIGASE, MITOCHONDRIAL-RELATED"/>
    <property type="match status" value="1"/>
</dbReference>
<dbReference type="EMBL" id="DUTF01000058">
    <property type="protein sequence ID" value="HHY25637.1"/>
    <property type="molecule type" value="Genomic_DNA"/>
</dbReference>
<evidence type="ECO:0000256" key="11">
    <source>
        <dbReference type="HAMAP-Rule" id="MF_00022"/>
    </source>
</evidence>
<dbReference type="EC" id="6.1.1.17" evidence="11"/>
<comment type="subcellular location">
    <subcellularLocation>
        <location evidence="1 11">Cytoplasm</location>
    </subcellularLocation>
</comment>
<dbReference type="PANTHER" id="PTHR43311">
    <property type="entry name" value="GLUTAMATE--TRNA LIGASE"/>
    <property type="match status" value="1"/>
</dbReference>
<dbReference type="InterPro" id="IPR001412">
    <property type="entry name" value="aa-tRNA-synth_I_CS"/>
</dbReference>
<keyword evidence="5 11" id="KW-0436">Ligase</keyword>
<organism evidence="14 15">
    <name type="scientific">Desulfitobacterium dehalogenans</name>
    <dbReference type="NCBI Taxonomy" id="36854"/>
    <lineage>
        <taxon>Bacteria</taxon>
        <taxon>Bacillati</taxon>
        <taxon>Bacillota</taxon>
        <taxon>Clostridia</taxon>
        <taxon>Eubacteriales</taxon>
        <taxon>Desulfitobacteriaceae</taxon>
        <taxon>Desulfitobacterium</taxon>
    </lineage>
</organism>
<keyword evidence="11" id="KW-0862">Zinc</keyword>
<dbReference type="Gene3D" id="3.40.50.620">
    <property type="entry name" value="HUPs"/>
    <property type="match status" value="1"/>
</dbReference>
<evidence type="ECO:0000256" key="4">
    <source>
        <dbReference type="ARBA" id="ARBA00022490"/>
    </source>
</evidence>
<dbReference type="CDD" id="cd00808">
    <property type="entry name" value="GluRS_core"/>
    <property type="match status" value="1"/>
</dbReference>
<protein>
    <recommendedName>
        <fullName evidence="11">Glutamate--tRNA ligase</fullName>
        <ecNumber evidence="11">6.1.1.17</ecNumber>
    </recommendedName>
    <alternativeName>
        <fullName evidence="11">Glutamyl-tRNA synthetase</fullName>
        <shortName evidence="11">GluRS</shortName>
    </alternativeName>
</protein>
<dbReference type="NCBIfam" id="TIGR00464">
    <property type="entry name" value="gltX_bact"/>
    <property type="match status" value="1"/>
</dbReference>
<dbReference type="GO" id="GO:0008270">
    <property type="term" value="F:zinc ion binding"/>
    <property type="evidence" value="ECO:0007669"/>
    <property type="project" value="UniProtKB-UniRule"/>
</dbReference>
<keyword evidence="4 11" id="KW-0963">Cytoplasm</keyword>
<dbReference type="AlphaFoldDB" id="A0A7C7D7M4"/>
<evidence type="ECO:0000256" key="1">
    <source>
        <dbReference type="ARBA" id="ARBA00004496"/>
    </source>
</evidence>
<evidence type="ECO:0000256" key="10">
    <source>
        <dbReference type="ARBA" id="ARBA00048351"/>
    </source>
</evidence>
<evidence type="ECO:0000256" key="8">
    <source>
        <dbReference type="ARBA" id="ARBA00022917"/>
    </source>
</evidence>
<dbReference type="SUPFAM" id="SSF52374">
    <property type="entry name" value="Nucleotidylyl transferase"/>
    <property type="match status" value="1"/>
</dbReference>
<evidence type="ECO:0000256" key="9">
    <source>
        <dbReference type="ARBA" id="ARBA00023146"/>
    </source>
</evidence>
<evidence type="ECO:0000256" key="5">
    <source>
        <dbReference type="ARBA" id="ARBA00022598"/>
    </source>
</evidence>
<dbReference type="InterPro" id="IPR020058">
    <property type="entry name" value="Glu/Gln-tRNA-synth_Ib_cat-dom"/>
</dbReference>
<evidence type="ECO:0000256" key="7">
    <source>
        <dbReference type="ARBA" id="ARBA00022840"/>
    </source>
</evidence>
<evidence type="ECO:0000313" key="15">
    <source>
        <dbReference type="Proteomes" id="UP000553059"/>
    </source>
</evidence>